<dbReference type="CDD" id="cd09254">
    <property type="entry name" value="AP_delta-COPI_MHD"/>
    <property type="match status" value="1"/>
</dbReference>
<evidence type="ECO:0000256" key="10">
    <source>
        <dbReference type="RuleBase" id="RU364018"/>
    </source>
</evidence>
<evidence type="ECO:0000256" key="12">
    <source>
        <dbReference type="SAM" id="MobiDB-lite"/>
    </source>
</evidence>
<dbReference type="PANTHER" id="PTHR10121">
    <property type="entry name" value="COATOMER SUBUNIT DELTA"/>
    <property type="match status" value="1"/>
</dbReference>
<protein>
    <recommendedName>
        <fullName evidence="10">Coatomer subunit delta</fullName>
    </recommendedName>
</protein>
<evidence type="ECO:0000256" key="3">
    <source>
        <dbReference type="ARBA" id="ARBA00022448"/>
    </source>
</evidence>
<dbReference type="CDD" id="cd14830">
    <property type="entry name" value="Delta_COP_N"/>
    <property type="match status" value="1"/>
</dbReference>
<dbReference type="FunFam" id="3.30.450.60:FF:000003">
    <property type="entry name" value="Coatomer subunit delta"/>
    <property type="match status" value="1"/>
</dbReference>
<evidence type="ECO:0000259" key="13">
    <source>
        <dbReference type="PROSITE" id="PS51072"/>
    </source>
</evidence>
<dbReference type="GO" id="GO:0030126">
    <property type="term" value="C:COPI vesicle coat"/>
    <property type="evidence" value="ECO:0007669"/>
    <property type="project" value="UniProtKB-UniRule"/>
</dbReference>
<dbReference type="Proteomes" id="UP000014254">
    <property type="component" value="Unassembled WGS sequence"/>
</dbReference>
<dbReference type="OrthoDB" id="10266042at2759"/>
<dbReference type="Gene3D" id="3.30.450.60">
    <property type="match status" value="1"/>
</dbReference>
<sequence length="546" mass="61220">MILSFKSISNGIATQRLISTLFHEQNTIDTLMVVLVAAIVTKSGKAILSRQFCEIQRSRVEGLLAAFPKLTSAGKQHTTIETENVRYVYQPLEELFMVLVTNRQSNILQDIESLHLFARVVTDLCRSCSEYDISKRAFEVLCAFDEIITEGHRENVRLAQVKSNIIMESHEERNQEIIAKNKEREAKEELKRRAKQFEMQRKEATKRGQGFMQGNFSNGSGQNTSQNFGVDRYSPSIDTYKPAQSYDRPSSYSRSSTPPASQAKGMKLGRKAKASDLFEALKTDVVDEPPSLSRSHSAPASHNAEQKPIHINIEERVSMTANRDGDLDQLDIRGVLTLRIADPSSAQICFKIQANDDSAIQFKTHPNVDKSSFKQERSIQMRDLNRPFPVNQNLEVVRWKFTSQDDTDVPLTVNCWPSPAGDGTCDVNIEYELEADLELHDVVITLPLPAGPRVNVSQVDGSYFVDAQRNVLEWTLPVINNDNRSGVLECSVAGDNVDGFFPVSVSFTSDKLICGVDVNDIFNLESKLPAEFSKDILLMTDDYIIG</sequence>
<dbReference type="GO" id="GO:0000139">
    <property type="term" value="C:Golgi membrane"/>
    <property type="evidence" value="ECO:0007669"/>
    <property type="project" value="UniProtKB-SubCell"/>
</dbReference>
<proteinExistence type="inferred from homology"/>
<dbReference type="GO" id="GO:0015031">
    <property type="term" value="P:protein transport"/>
    <property type="evidence" value="ECO:0007669"/>
    <property type="project" value="UniProtKB-KW"/>
</dbReference>
<dbReference type="GO" id="GO:0051645">
    <property type="term" value="P:Golgi localization"/>
    <property type="evidence" value="ECO:0007669"/>
    <property type="project" value="TreeGrafter"/>
</dbReference>
<comment type="function">
    <text evidence="10">The coatomer is a cytosolic protein complex that binds to dilysine motifs and reversibly associates with Golgi non-clathrin-coated vesicles, which further mediate biosynthetic protein transport from the ER, via the Golgi up to the trans Golgi network. Coatomer complex is required for budding from Golgi membranes, and is essential for the retrograde Golgi-to-ER transport of dilysine-tagged proteins.</text>
</comment>
<dbReference type="SUPFAM" id="SSF49447">
    <property type="entry name" value="Second domain of Mu2 adaptin subunit (ap50) of ap2 adaptor"/>
    <property type="match status" value="1"/>
</dbReference>
<dbReference type="Gene3D" id="2.60.40.1170">
    <property type="entry name" value="Mu homology domain, subdomain B"/>
    <property type="match status" value="2"/>
</dbReference>
<dbReference type="InterPro" id="IPR036168">
    <property type="entry name" value="AP2_Mu_C_sf"/>
</dbReference>
<dbReference type="InterPro" id="IPR011012">
    <property type="entry name" value="Longin-like_dom_sf"/>
</dbReference>
<dbReference type="EMBL" id="KE124109">
    <property type="protein sequence ID" value="EPB82545.1"/>
    <property type="molecule type" value="Genomic_DNA"/>
</dbReference>
<dbReference type="Pfam" id="PF01217">
    <property type="entry name" value="Clat_adaptor_s"/>
    <property type="match status" value="1"/>
</dbReference>
<evidence type="ECO:0000256" key="6">
    <source>
        <dbReference type="ARBA" id="ARBA00022927"/>
    </source>
</evidence>
<dbReference type="OMA" id="CEDNETT"/>
<dbReference type="PROSITE" id="PS51072">
    <property type="entry name" value="MHD"/>
    <property type="match status" value="1"/>
</dbReference>
<accession>S2JRW2</accession>
<keyword evidence="5 10" id="KW-0931">ER-Golgi transport</keyword>
<feature type="region of interest" description="Disordered" evidence="12">
    <location>
        <begin position="287"/>
        <end position="308"/>
    </location>
</feature>
<dbReference type="InterPro" id="IPR022775">
    <property type="entry name" value="AP_mu_sigma_su"/>
</dbReference>
<dbReference type="AlphaFoldDB" id="S2JRW2"/>
<dbReference type="SUPFAM" id="SSF64356">
    <property type="entry name" value="SNARE-like"/>
    <property type="match status" value="1"/>
</dbReference>
<comment type="subunit">
    <text evidence="2 10">Oligomeric complex that consists of at least the alpha, beta, beta', gamma, delta, epsilon and zeta subunits.</text>
</comment>
<dbReference type="InterPro" id="IPR027059">
    <property type="entry name" value="Coatomer_dsu"/>
</dbReference>
<dbReference type="Pfam" id="PF00928">
    <property type="entry name" value="Adap_comp_sub"/>
    <property type="match status" value="1"/>
</dbReference>
<dbReference type="InterPro" id="IPR028565">
    <property type="entry name" value="MHD"/>
</dbReference>
<dbReference type="STRING" id="1220926.S2JRW2"/>
<keyword evidence="4 10" id="KW-0963">Cytoplasm</keyword>
<evidence type="ECO:0000256" key="1">
    <source>
        <dbReference type="ARBA" id="ARBA00010516"/>
    </source>
</evidence>
<feature type="compositionally biased region" description="Low complexity" evidence="12">
    <location>
        <begin position="245"/>
        <end position="261"/>
    </location>
</feature>
<comment type="similarity">
    <text evidence="1 10">Belongs to the adaptor complexes medium subunit family. Delta-COP subfamily.</text>
</comment>
<evidence type="ECO:0000256" key="2">
    <source>
        <dbReference type="ARBA" id="ARBA00011775"/>
    </source>
</evidence>
<organism evidence="14 15">
    <name type="scientific">Mucor circinelloides f. circinelloides (strain 1006PhL)</name>
    <name type="common">Mucormycosis agent</name>
    <name type="synonym">Calyptromyces circinelloides</name>
    <dbReference type="NCBI Taxonomy" id="1220926"/>
    <lineage>
        <taxon>Eukaryota</taxon>
        <taxon>Fungi</taxon>
        <taxon>Fungi incertae sedis</taxon>
        <taxon>Mucoromycota</taxon>
        <taxon>Mucoromycotina</taxon>
        <taxon>Mucoromycetes</taxon>
        <taxon>Mucorales</taxon>
        <taxon>Mucorineae</taxon>
        <taxon>Mucoraceae</taxon>
        <taxon>Mucor</taxon>
    </lineage>
</organism>
<evidence type="ECO:0000313" key="15">
    <source>
        <dbReference type="Proteomes" id="UP000014254"/>
    </source>
</evidence>
<name>S2JRW2_MUCC1</name>
<keyword evidence="9 10" id="KW-0968">Cytoplasmic vesicle</keyword>
<reference evidence="15" key="1">
    <citation type="submission" date="2013-05" db="EMBL/GenBank/DDBJ databases">
        <title>The Genome sequence of Mucor circinelloides f. circinelloides 1006PhL.</title>
        <authorList>
            <consortium name="The Broad Institute Genomics Platform"/>
            <person name="Cuomo C."/>
            <person name="Earl A."/>
            <person name="Findley K."/>
            <person name="Lee S.C."/>
            <person name="Walker B."/>
            <person name="Young S."/>
            <person name="Zeng Q."/>
            <person name="Gargeya S."/>
            <person name="Fitzgerald M."/>
            <person name="Haas B."/>
            <person name="Abouelleil A."/>
            <person name="Allen A.W."/>
            <person name="Alvarado L."/>
            <person name="Arachchi H.M."/>
            <person name="Berlin A.M."/>
            <person name="Chapman S.B."/>
            <person name="Gainer-Dewar J."/>
            <person name="Goldberg J."/>
            <person name="Griggs A."/>
            <person name="Gujja S."/>
            <person name="Hansen M."/>
            <person name="Howarth C."/>
            <person name="Imamovic A."/>
            <person name="Ireland A."/>
            <person name="Larimer J."/>
            <person name="McCowan C."/>
            <person name="Murphy C."/>
            <person name="Pearson M."/>
            <person name="Poon T.W."/>
            <person name="Priest M."/>
            <person name="Roberts A."/>
            <person name="Saif S."/>
            <person name="Shea T."/>
            <person name="Sisk P."/>
            <person name="Sykes S."/>
            <person name="Wortman J."/>
            <person name="Nusbaum C."/>
            <person name="Birren B."/>
        </authorList>
    </citation>
    <scope>NUCLEOTIDE SEQUENCE [LARGE SCALE GENOMIC DNA]</scope>
    <source>
        <strain evidence="15">1006PhL</strain>
    </source>
</reference>
<keyword evidence="15" id="KW-1185">Reference proteome</keyword>
<comment type="subcellular location">
    <subcellularLocation>
        <location evidence="10 11">Cytoplasm</location>
    </subcellularLocation>
    <subcellularLocation>
        <location evidence="10 11">Cytoplasmic vesicle</location>
        <location evidence="10 11">COPI-coated vesicle membrane</location>
        <topology evidence="10 11">Peripheral membrane protein</topology>
        <orientation evidence="10 11">Cytoplasmic side</orientation>
    </subcellularLocation>
    <subcellularLocation>
        <location evidence="10 11">Golgi apparatus membrane</location>
        <topology evidence="10 11">Peripheral membrane protein</topology>
        <orientation evidence="10 11">Cytoplasmic side</orientation>
    </subcellularLocation>
</comment>
<evidence type="ECO:0000256" key="8">
    <source>
        <dbReference type="ARBA" id="ARBA00023136"/>
    </source>
</evidence>
<keyword evidence="7 10" id="KW-0333">Golgi apparatus</keyword>
<dbReference type="GO" id="GO:0006888">
    <property type="term" value="P:endoplasmic reticulum to Golgi vesicle-mediated transport"/>
    <property type="evidence" value="ECO:0007669"/>
    <property type="project" value="TreeGrafter"/>
</dbReference>
<keyword evidence="6 10" id="KW-0653">Protein transport</keyword>
<evidence type="ECO:0000313" key="14">
    <source>
        <dbReference type="EMBL" id="EPB82545.1"/>
    </source>
</evidence>
<evidence type="ECO:0000256" key="5">
    <source>
        <dbReference type="ARBA" id="ARBA00022892"/>
    </source>
</evidence>
<dbReference type="PANTHER" id="PTHR10121:SF0">
    <property type="entry name" value="COATOMER SUBUNIT DELTA"/>
    <property type="match status" value="1"/>
</dbReference>
<dbReference type="VEuPathDB" id="FungiDB:HMPREF1544_10707"/>
<feature type="domain" description="MHD" evidence="13">
    <location>
        <begin position="306"/>
        <end position="546"/>
    </location>
</feature>
<dbReference type="GO" id="GO:0006890">
    <property type="term" value="P:retrograde vesicle-mediated transport, Golgi to endoplasmic reticulum"/>
    <property type="evidence" value="ECO:0007669"/>
    <property type="project" value="UniProtKB-UniRule"/>
</dbReference>
<dbReference type="eggNOG" id="KOG2635">
    <property type="taxonomic scope" value="Eukaryota"/>
</dbReference>
<feature type="compositionally biased region" description="Basic and acidic residues" evidence="12">
    <location>
        <begin position="188"/>
        <end position="206"/>
    </location>
</feature>
<feature type="region of interest" description="Disordered" evidence="12">
    <location>
        <begin position="188"/>
        <end position="271"/>
    </location>
</feature>
<feature type="compositionally biased region" description="Polar residues" evidence="12">
    <location>
        <begin position="212"/>
        <end position="228"/>
    </location>
</feature>
<keyword evidence="3 10" id="KW-0813">Transport</keyword>
<keyword evidence="8 10" id="KW-0472">Membrane</keyword>
<evidence type="ECO:0000256" key="9">
    <source>
        <dbReference type="ARBA" id="ARBA00023329"/>
    </source>
</evidence>
<evidence type="ECO:0000256" key="4">
    <source>
        <dbReference type="ARBA" id="ARBA00022490"/>
    </source>
</evidence>
<evidence type="ECO:0000256" key="7">
    <source>
        <dbReference type="ARBA" id="ARBA00023034"/>
    </source>
</evidence>
<dbReference type="InParanoid" id="S2JRW2"/>
<gene>
    <name evidence="14" type="ORF">HMPREF1544_10707</name>
</gene>
<evidence type="ECO:0000256" key="11">
    <source>
        <dbReference type="RuleBase" id="RU366052"/>
    </source>
</evidence>